<reference evidence="1" key="1">
    <citation type="submission" date="2020-10" db="EMBL/GenBank/DDBJ databases">
        <authorList>
            <person name="Gilroy R."/>
        </authorList>
    </citation>
    <scope>NUCLEOTIDE SEQUENCE</scope>
    <source>
        <strain evidence="1">ChiBcec16-1751</strain>
    </source>
</reference>
<accession>A0A9D1FBH4</accession>
<comment type="caution">
    <text evidence="1">The sequence shown here is derived from an EMBL/GenBank/DDBJ whole genome shotgun (WGS) entry which is preliminary data.</text>
</comment>
<evidence type="ECO:0000313" key="2">
    <source>
        <dbReference type="Proteomes" id="UP000886741"/>
    </source>
</evidence>
<dbReference type="EMBL" id="DVJJ01000155">
    <property type="protein sequence ID" value="HIS65715.1"/>
    <property type="molecule type" value="Genomic_DNA"/>
</dbReference>
<proteinExistence type="predicted"/>
<protein>
    <submittedName>
        <fullName evidence="1">Uncharacterized protein</fullName>
    </submittedName>
</protein>
<organism evidence="1 2">
    <name type="scientific">Candidatus Avoscillospira avistercoris</name>
    <dbReference type="NCBI Taxonomy" id="2840707"/>
    <lineage>
        <taxon>Bacteria</taxon>
        <taxon>Bacillati</taxon>
        <taxon>Bacillota</taxon>
        <taxon>Clostridia</taxon>
        <taxon>Eubacteriales</taxon>
        <taxon>Oscillospiraceae</taxon>
        <taxon>Oscillospiraceae incertae sedis</taxon>
        <taxon>Candidatus Avoscillospira</taxon>
    </lineage>
</organism>
<dbReference type="Proteomes" id="UP000886741">
    <property type="component" value="Unassembled WGS sequence"/>
</dbReference>
<sequence>MKVFYTFGSDSRFPFCGGWVEIDADNMKQAHAIFRACYPDREPGILNCSD</sequence>
<name>A0A9D1FBH4_9FIRM</name>
<gene>
    <name evidence="1" type="ORF">IAA83_10180</name>
</gene>
<evidence type="ECO:0000313" key="1">
    <source>
        <dbReference type="EMBL" id="HIS65715.1"/>
    </source>
</evidence>
<reference evidence="1" key="2">
    <citation type="journal article" date="2021" name="PeerJ">
        <title>Extensive microbial diversity within the chicken gut microbiome revealed by metagenomics and culture.</title>
        <authorList>
            <person name="Gilroy R."/>
            <person name="Ravi A."/>
            <person name="Getino M."/>
            <person name="Pursley I."/>
            <person name="Horton D.L."/>
            <person name="Alikhan N.F."/>
            <person name="Baker D."/>
            <person name="Gharbi K."/>
            <person name="Hall N."/>
            <person name="Watson M."/>
            <person name="Adriaenssens E.M."/>
            <person name="Foster-Nyarko E."/>
            <person name="Jarju S."/>
            <person name="Secka A."/>
            <person name="Antonio M."/>
            <person name="Oren A."/>
            <person name="Chaudhuri R.R."/>
            <person name="La Ragione R."/>
            <person name="Hildebrand F."/>
            <person name="Pallen M.J."/>
        </authorList>
    </citation>
    <scope>NUCLEOTIDE SEQUENCE</scope>
    <source>
        <strain evidence="1">ChiBcec16-1751</strain>
    </source>
</reference>
<dbReference type="AlphaFoldDB" id="A0A9D1FBH4"/>